<evidence type="ECO:0000256" key="7">
    <source>
        <dbReference type="ARBA" id="ARBA00017644"/>
    </source>
</evidence>
<sequence>MPPKASGKAVKKAGKAQKNISKSDKKKKRRRKESYAIYIYKVLKQVHPDTGISSKAMSIMNSFVNDVFERIAAEASRLAHYNKRSTITSREIQTAVRLLLPGELAKHAVSEGTKAVTKYINGIFHTSMGIDINPTIEHSWFMLYITKRSNINNSTKMEDKANSGSTAVEAAENPTAPAKKPSKSKSKAQREKASHPPTSEMVNAAIKELKDRKGSSLQAIKKYIASTYKVDGEKFAPFIKRYLKSAVTSGTVVQTKGKGASGSFKLSTGKNSESSKTKKVPHPTKKSVPKKTQWVEKKTVSKKTAPAKKPATPKKAAVEKKPAPAKKSASKVAAAKPKAASEAKSMSKAKKTAKAPAAKTRTPKPKKAAAPKTVKSPAKK</sequence>
<protein>
    <recommendedName>
        <fullName evidence="7 14">Histone H2B</fullName>
    </recommendedName>
</protein>
<evidence type="ECO:0000256" key="14">
    <source>
        <dbReference type="RuleBase" id="RU000451"/>
    </source>
</evidence>
<accession>A0A2A3EQ39</accession>
<dbReference type="PRINTS" id="PR00621">
    <property type="entry name" value="HISTONEH2B"/>
</dbReference>
<evidence type="ECO:0000313" key="17">
    <source>
        <dbReference type="EMBL" id="PBC33346.1"/>
    </source>
</evidence>
<name>A0A2A3EQ39_APICC</name>
<comment type="subcellular location">
    <subcellularLocation>
        <location evidence="4">Chromosome</location>
    </subcellularLocation>
    <subcellularLocation>
        <location evidence="3 14">Nucleus</location>
    </subcellularLocation>
</comment>
<keyword evidence="18" id="KW-1185">Reference proteome</keyword>
<dbReference type="SMR" id="A0A2A3EQ39"/>
<feature type="compositionally biased region" description="Polar residues" evidence="15">
    <location>
        <begin position="264"/>
        <end position="274"/>
    </location>
</feature>
<evidence type="ECO:0000256" key="5">
    <source>
        <dbReference type="ARBA" id="ARBA00006846"/>
    </source>
</evidence>
<keyword evidence="11 14" id="KW-0238">DNA-binding</keyword>
<evidence type="ECO:0000256" key="3">
    <source>
        <dbReference type="ARBA" id="ARBA00004123"/>
    </source>
</evidence>
<dbReference type="EMBL" id="KZ288203">
    <property type="protein sequence ID" value="PBC33346.1"/>
    <property type="molecule type" value="Genomic_DNA"/>
</dbReference>
<comment type="function">
    <text evidence="2">Histones H1 are necessary for the condensation of nucleosome chains into higher-order structures.</text>
</comment>
<keyword evidence="13 14" id="KW-0544">Nucleosome core</keyword>
<keyword evidence="8 14" id="KW-0158">Chromosome</keyword>
<dbReference type="PANTHER" id="PTHR23428">
    <property type="entry name" value="HISTONE H2B"/>
    <property type="match status" value="1"/>
</dbReference>
<evidence type="ECO:0000256" key="8">
    <source>
        <dbReference type="ARBA" id="ARBA00022454"/>
    </source>
</evidence>
<evidence type="ECO:0000256" key="6">
    <source>
        <dbReference type="ARBA" id="ARBA00011538"/>
    </source>
</evidence>
<dbReference type="FunFam" id="1.10.10.10:FF:000140">
    <property type="entry name" value="Histone H1.0"/>
    <property type="match status" value="1"/>
</dbReference>
<keyword evidence="12 14" id="KW-0539">Nucleus</keyword>
<dbReference type="FunFam" id="1.10.20.10:FF:000016">
    <property type="entry name" value="Histone H2B"/>
    <property type="match status" value="1"/>
</dbReference>
<comment type="function">
    <text evidence="1">Core component of nucleosome. Nucleosomes wrap and compact DNA into chromatin, limiting DNA accessibility to the cellular machineries which require DNA as a template. Histones thereby play a central role in transcription regulation, DNA repair, DNA replication and chromosomal stability. DNA accessibility is regulated via a complex set of post-translational modifications of histones, also called histone code, and nucleosome remodeling.</text>
</comment>
<dbReference type="GO" id="GO:0006334">
    <property type="term" value="P:nucleosome assembly"/>
    <property type="evidence" value="ECO:0007669"/>
    <property type="project" value="InterPro"/>
</dbReference>
<dbReference type="InterPro" id="IPR055333">
    <property type="entry name" value="HISTONE_H2B_site"/>
</dbReference>
<comment type="subunit">
    <text evidence="6 14">The nucleosome is a histone octamer containing two molecules each of H2A, H2B, H3 and H4 assembled in one H3-H4 heterotetramer and two H2A-H2B heterodimers. The octamer wraps approximately 147 bp of DNA.</text>
</comment>
<evidence type="ECO:0000259" key="16">
    <source>
        <dbReference type="PROSITE" id="PS51504"/>
    </source>
</evidence>
<dbReference type="GO" id="GO:0046982">
    <property type="term" value="F:protein heterodimerization activity"/>
    <property type="evidence" value="ECO:0007669"/>
    <property type="project" value="InterPro"/>
</dbReference>
<dbReference type="PROSITE" id="PS51504">
    <property type="entry name" value="H15"/>
    <property type="match status" value="1"/>
</dbReference>
<dbReference type="SMART" id="SM00427">
    <property type="entry name" value="H2B"/>
    <property type="match status" value="1"/>
</dbReference>
<dbReference type="SUPFAM" id="SSF46785">
    <property type="entry name" value="Winged helix' DNA-binding domain"/>
    <property type="match status" value="1"/>
</dbReference>
<evidence type="ECO:0000256" key="11">
    <source>
        <dbReference type="ARBA" id="ARBA00023125"/>
    </source>
</evidence>
<dbReference type="GO" id="GO:0030527">
    <property type="term" value="F:structural constituent of chromatin"/>
    <property type="evidence" value="ECO:0007669"/>
    <property type="project" value="InterPro"/>
</dbReference>
<feature type="domain" description="H15" evidence="16">
    <location>
        <begin position="194"/>
        <end position="268"/>
    </location>
</feature>
<dbReference type="InterPro" id="IPR036388">
    <property type="entry name" value="WH-like_DNA-bd_sf"/>
</dbReference>
<dbReference type="GO" id="GO:0000786">
    <property type="term" value="C:nucleosome"/>
    <property type="evidence" value="ECO:0007669"/>
    <property type="project" value="UniProtKB-KW"/>
</dbReference>
<dbReference type="Proteomes" id="UP000242457">
    <property type="component" value="Unassembled WGS sequence"/>
</dbReference>
<dbReference type="CDD" id="cd22910">
    <property type="entry name" value="HFD_H2B"/>
    <property type="match status" value="1"/>
</dbReference>
<organism evidence="17 18">
    <name type="scientific">Apis cerana cerana</name>
    <name type="common">Oriental honeybee</name>
    <dbReference type="NCBI Taxonomy" id="94128"/>
    <lineage>
        <taxon>Eukaryota</taxon>
        <taxon>Metazoa</taxon>
        <taxon>Ecdysozoa</taxon>
        <taxon>Arthropoda</taxon>
        <taxon>Hexapoda</taxon>
        <taxon>Insecta</taxon>
        <taxon>Pterygota</taxon>
        <taxon>Neoptera</taxon>
        <taxon>Endopterygota</taxon>
        <taxon>Hymenoptera</taxon>
        <taxon>Apocrita</taxon>
        <taxon>Aculeata</taxon>
        <taxon>Apoidea</taxon>
        <taxon>Anthophila</taxon>
        <taxon>Apidae</taxon>
        <taxon>Apis</taxon>
    </lineage>
</organism>
<feature type="region of interest" description="Disordered" evidence="15">
    <location>
        <begin position="249"/>
        <end position="380"/>
    </location>
</feature>
<dbReference type="InterPro" id="IPR000558">
    <property type="entry name" value="Histone_H2B"/>
</dbReference>
<keyword evidence="10" id="KW-0832">Ubl conjugation</keyword>
<keyword evidence="9" id="KW-1017">Isopeptide bond</keyword>
<dbReference type="STRING" id="94128.A0A2A3EQ39"/>
<reference evidence="17 18" key="1">
    <citation type="submission" date="2014-07" db="EMBL/GenBank/DDBJ databases">
        <title>Genomic and transcriptomic analysis on Apis cerana provide comprehensive insights into honey bee biology.</title>
        <authorList>
            <person name="Diao Q."/>
            <person name="Sun L."/>
            <person name="Zheng H."/>
            <person name="Zheng H."/>
            <person name="Xu S."/>
            <person name="Wang S."/>
            <person name="Zeng Z."/>
            <person name="Hu F."/>
            <person name="Su S."/>
            <person name="Wu J."/>
        </authorList>
    </citation>
    <scope>NUCLEOTIDE SEQUENCE [LARGE SCALE GENOMIC DNA]</scope>
    <source>
        <tissue evidence="17">Pupae without intestine</tissue>
    </source>
</reference>
<dbReference type="SMART" id="SM00526">
    <property type="entry name" value="H15"/>
    <property type="match status" value="1"/>
</dbReference>
<feature type="compositionally biased region" description="Low complexity" evidence="15">
    <location>
        <begin position="302"/>
        <end position="315"/>
    </location>
</feature>
<feature type="compositionally biased region" description="Low complexity" evidence="15">
    <location>
        <begin position="325"/>
        <end position="346"/>
    </location>
</feature>
<feature type="region of interest" description="Disordered" evidence="15">
    <location>
        <begin position="1"/>
        <end position="29"/>
    </location>
</feature>
<dbReference type="Gene3D" id="1.10.10.10">
    <property type="entry name" value="Winged helix-like DNA-binding domain superfamily/Winged helix DNA-binding domain"/>
    <property type="match status" value="1"/>
</dbReference>
<dbReference type="InterPro" id="IPR036390">
    <property type="entry name" value="WH_DNA-bd_sf"/>
</dbReference>
<dbReference type="CDD" id="cd00073">
    <property type="entry name" value="H15"/>
    <property type="match status" value="1"/>
</dbReference>
<evidence type="ECO:0000256" key="10">
    <source>
        <dbReference type="ARBA" id="ARBA00022843"/>
    </source>
</evidence>
<proteinExistence type="inferred from homology"/>
<feature type="compositionally biased region" description="Basic residues" evidence="15">
    <location>
        <begin position="277"/>
        <end position="289"/>
    </location>
</feature>
<evidence type="ECO:0000256" key="2">
    <source>
        <dbReference type="ARBA" id="ARBA00002809"/>
    </source>
</evidence>
<evidence type="ECO:0000256" key="15">
    <source>
        <dbReference type="SAM" id="MobiDB-lite"/>
    </source>
</evidence>
<dbReference type="GO" id="GO:0005634">
    <property type="term" value="C:nucleus"/>
    <property type="evidence" value="ECO:0007669"/>
    <property type="project" value="UniProtKB-SubCell"/>
</dbReference>
<dbReference type="Pfam" id="PF00538">
    <property type="entry name" value="Linker_histone"/>
    <property type="match status" value="1"/>
</dbReference>
<dbReference type="PROSITE" id="PS00357">
    <property type="entry name" value="HISTONE_H2B"/>
    <property type="match status" value="1"/>
</dbReference>
<dbReference type="Gene3D" id="1.10.20.10">
    <property type="entry name" value="Histone, subunit A"/>
    <property type="match status" value="1"/>
</dbReference>
<dbReference type="InterPro" id="IPR007125">
    <property type="entry name" value="H2A/H2B/H3"/>
</dbReference>
<dbReference type="GO" id="GO:0003677">
    <property type="term" value="F:DNA binding"/>
    <property type="evidence" value="ECO:0007669"/>
    <property type="project" value="UniProtKB-KW"/>
</dbReference>
<dbReference type="InterPro" id="IPR009072">
    <property type="entry name" value="Histone-fold"/>
</dbReference>
<evidence type="ECO:0000256" key="1">
    <source>
        <dbReference type="ARBA" id="ARBA00002001"/>
    </source>
</evidence>
<evidence type="ECO:0000256" key="4">
    <source>
        <dbReference type="ARBA" id="ARBA00004286"/>
    </source>
</evidence>
<evidence type="ECO:0000313" key="18">
    <source>
        <dbReference type="Proteomes" id="UP000242457"/>
    </source>
</evidence>
<dbReference type="InterPro" id="IPR005818">
    <property type="entry name" value="Histone_H1/H5_H15"/>
</dbReference>
<dbReference type="AlphaFoldDB" id="A0A2A3EQ39"/>
<feature type="region of interest" description="Disordered" evidence="15">
    <location>
        <begin position="155"/>
        <end position="200"/>
    </location>
</feature>
<evidence type="ECO:0000256" key="12">
    <source>
        <dbReference type="ARBA" id="ARBA00023242"/>
    </source>
</evidence>
<dbReference type="OrthoDB" id="10070184at2759"/>
<dbReference type="SUPFAM" id="SSF47113">
    <property type="entry name" value="Histone-fold"/>
    <property type="match status" value="1"/>
</dbReference>
<evidence type="ECO:0000256" key="13">
    <source>
        <dbReference type="ARBA" id="ARBA00023269"/>
    </source>
</evidence>
<evidence type="ECO:0000256" key="9">
    <source>
        <dbReference type="ARBA" id="ARBA00022499"/>
    </source>
</evidence>
<comment type="similarity">
    <text evidence="5 14">Belongs to the histone H2B family.</text>
</comment>
<gene>
    <name evidence="17" type="ORF">APICC_09503</name>
</gene>
<dbReference type="Pfam" id="PF00125">
    <property type="entry name" value="Histone"/>
    <property type="match status" value="1"/>
</dbReference>
<feature type="compositionally biased region" description="Low complexity" evidence="15">
    <location>
        <begin position="370"/>
        <end position="380"/>
    </location>
</feature>